<dbReference type="EMBL" id="CABITT030000001">
    <property type="protein sequence ID" value="VVA90508.1"/>
    <property type="molecule type" value="Genomic_DNA"/>
</dbReference>
<comment type="caution">
    <text evidence="2">The sequence shown here is derived from an EMBL/GenBank/DDBJ whole genome shotgun (WGS) entry which is preliminary data.</text>
</comment>
<evidence type="ECO:0000256" key="1">
    <source>
        <dbReference type="SAM" id="MobiDB-lite"/>
    </source>
</evidence>
<evidence type="ECO:0000313" key="3">
    <source>
        <dbReference type="Proteomes" id="UP000489600"/>
    </source>
</evidence>
<sequence>MEDDDEKLEEVSSPSSVESRDEEDASPHSEPIPFQARVRYLPKDTRVFDVNPKPQPKP</sequence>
<name>A0A565APG3_9BRAS</name>
<keyword evidence="3" id="KW-1185">Reference proteome</keyword>
<feature type="region of interest" description="Disordered" evidence="1">
    <location>
        <begin position="1"/>
        <end position="58"/>
    </location>
</feature>
<accession>A0A565APG3</accession>
<dbReference type="Proteomes" id="UP000489600">
    <property type="component" value="Unassembled WGS sequence"/>
</dbReference>
<protein>
    <submittedName>
        <fullName evidence="2">Uncharacterized protein</fullName>
    </submittedName>
</protein>
<reference evidence="2" key="1">
    <citation type="submission" date="2019-07" db="EMBL/GenBank/DDBJ databases">
        <authorList>
            <person name="Dittberner H."/>
        </authorList>
    </citation>
    <scope>NUCLEOTIDE SEQUENCE [LARGE SCALE GENOMIC DNA]</scope>
</reference>
<proteinExistence type="predicted"/>
<dbReference type="AlphaFoldDB" id="A0A565APG3"/>
<evidence type="ECO:0000313" key="2">
    <source>
        <dbReference type="EMBL" id="VVA90508.1"/>
    </source>
</evidence>
<gene>
    <name evidence="2" type="ORF">ANE_LOCUS953</name>
</gene>
<organism evidence="2 3">
    <name type="scientific">Arabis nemorensis</name>
    <dbReference type="NCBI Taxonomy" id="586526"/>
    <lineage>
        <taxon>Eukaryota</taxon>
        <taxon>Viridiplantae</taxon>
        <taxon>Streptophyta</taxon>
        <taxon>Embryophyta</taxon>
        <taxon>Tracheophyta</taxon>
        <taxon>Spermatophyta</taxon>
        <taxon>Magnoliopsida</taxon>
        <taxon>eudicotyledons</taxon>
        <taxon>Gunneridae</taxon>
        <taxon>Pentapetalae</taxon>
        <taxon>rosids</taxon>
        <taxon>malvids</taxon>
        <taxon>Brassicales</taxon>
        <taxon>Brassicaceae</taxon>
        <taxon>Arabideae</taxon>
        <taxon>Arabis</taxon>
    </lineage>
</organism>